<dbReference type="EMBL" id="SNYJ01000003">
    <property type="protein sequence ID" value="TDQ41558.1"/>
    <property type="molecule type" value="Genomic_DNA"/>
</dbReference>
<keyword evidence="1" id="KW-0812">Transmembrane</keyword>
<dbReference type="Pfam" id="PF00149">
    <property type="entry name" value="Metallophos"/>
    <property type="match status" value="1"/>
</dbReference>
<keyword evidence="1" id="KW-0472">Membrane</keyword>
<proteinExistence type="predicted"/>
<name>A0A4R6U514_9BACI</name>
<keyword evidence="4" id="KW-1185">Reference proteome</keyword>
<dbReference type="Proteomes" id="UP000295632">
    <property type="component" value="Unassembled WGS sequence"/>
</dbReference>
<dbReference type="PANTHER" id="PTHR31302:SF32">
    <property type="entry name" value="PHOSPHOESTERASE"/>
    <property type="match status" value="1"/>
</dbReference>
<dbReference type="GO" id="GO:0009245">
    <property type="term" value="P:lipid A biosynthetic process"/>
    <property type="evidence" value="ECO:0007669"/>
    <property type="project" value="TreeGrafter"/>
</dbReference>
<accession>A0A4R6U514</accession>
<feature type="transmembrane region" description="Helical" evidence="1">
    <location>
        <begin position="6"/>
        <end position="24"/>
    </location>
</feature>
<dbReference type="InterPro" id="IPR051158">
    <property type="entry name" value="Metallophosphoesterase_sf"/>
</dbReference>
<dbReference type="InterPro" id="IPR004843">
    <property type="entry name" value="Calcineurin-like_PHP"/>
</dbReference>
<dbReference type="GO" id="GO:0016020">
    <property type="term" value="C:membrane"/>
    <property type="evidence" value="ECO:0007669"/>
    <property type="project" value="GOC"/>
</dbReference>
<comment type="caution">
    <text evidence="3">The sequence shown here is derived from an EMBL/GenBank/DDBJ whole genome shotgun (WGS) entry which is preliminary data.</text>
</comment>
<protein>
    <submittedName>
        <fullName evidence="3">Putative MPP superfamily phosphohydrolase</fullName>
    </submittedName>
</protein>
<dbReference type="AlphaFoldDB" id="A0A4R6U514"/>
<dbReference type="Gene3D" id="3.60.21.10">
    <property type="match status" value="1"/>
</dbReference>
<reference evidence="3 4" key="1">
    <citation type="submission" date="2019-03" db="EMBL/GenBank/DDBJ databases">
        <title>Genomic Encyclopedia of Type Strains, Phase IV (KMG-IV): sequencing the most valuable type-strain genomes for metagenomic binning, comparative biology and taxonomic classification.</title>
        <authorList>
            <person name="Goeker M."/>
        </authorList>
    </citation>
    <scope>NUCLEOTIDE SEQUENCE [LARGE SCALE GENOMIC DNA]</scope>
    <source>
        <strain evidence="3 4">DSM 28697</strain>
    </source>
</reference>
<gene>
    <name evidence="3" type="ORF">EV213_103136</name>
</gene>
<feature type="domain" description="Calcineurin-like phosphoesterase" evidence="2">
    <location>
        <begin position="46"/>
        <end position="200"/>
    </location>
</feature>
<evidence type="ECO:0000256" key="1">
    <source>
        <dbReference type="SAM" id="Phobius"/>
    </source>
</evidence>
<dbReference type="PANTHER" id="PTHR31302">
    <property type="entry name" value="TRANSMEMBRANE PROTEIN WITH METALLOPHOSPHOESTERASE DOMAIN-RELATED"/>
    <property type="match status" value="1"/>
</dbReference>
<dbReference type="GO" id="GO:0008758">
    <property type="term" value="F:UDP-2,3-diacylglucosamine hydrolase activity"/>
    <property type="evidence" value="ECO:0007669"/>
    <property type="project" value="TreeGrafter"/>
</dbReference>
<keyword evidence="1" id="KW-1133">Transmembrane helix</keyword>
<organism evidence="3 4">
    <name type="scientific">Aureibacillus halotolerans</name>
    <dbReference type="NCBI Taxonomy" id="1508390"/>
    <lineage>
        <taxon>Bacteria</taxon>
        <taxon>Bacillati</taxon>
        <taxon>Bacillota</taxon>
        <taxon>Bacilli</taxon>
        <taxon>Bacillales</taxon>
        <taxon>Bacillaceae</taxon>
        <taxon>Aureibacillus</taxon>
    </lineage>
</organism>
<dbReference type="OrthoDB" id="9780884at2"/>
<evidence type="ECO:0000313" key="3">
    <source>
        <dbReference type="EMBL" id="TDQ41558.1"/>
    </source>
</evidence>
<dbReference type="SUPFAM" id="SSF56300">
    <property type="entry name" value="Metallo-dependent phosphatases"/>
    <property type="match status" value="1"/>
</dbReference>
<sequence>MLSFFAILLAGCIILILVMFFCAMERRIVRHTIASSAWPSGKSHVTIFFISDIHRRKLTEPFLRQIKEPLDAIIIGGDLTEKGVPIERTRDNLRALRTLNCPVFFVWGNNDYEIDQTVFGRLLAEEGIQKLKNEHCFLQEHVCLVGLDDATGHRDNMKAAMPHRLNNMPFYTILISHNPGFQWDEVLKGKVSCVLTAHTHGGQIRFGRFGPYEHGGLSVQNGFHWLQTNGYGTSLVPLRFGARPESHVLHFCRKK</sequence>
<keyword evidence="3" id="KW-0378">Hydrolase</keyword>
<dbReference type="InterPro" id="IPR029052">
    <property type="entry name" value="Metallo-depent_PP-like"/>
</dbReference>
<evidence type="ECO:0000259" key="2">
    <source>
        <dbReference type="Pfam" id="PF00149"/>
    </source>
</evidence>
<dbReference type="RefSeq" id="WP_133579424.1">
    <property type="nucleotide sequence ID" value="NZ_SNYJ01000003.1"/>
</dbReference>
<evidence type="ECO:0000313" key="4">
    <source>
        <dbReference type="Proteomes" id="UP000295632"/>
    </source>
</evidence>